<organism evidence="4">
    <name type="scientific">Hemiselmis andersenii</name>
    <name type="common">Cryptophyte alga</name>
    <dbReference type="NCBI Taxonomy" id="464988"/>
    <lineage>
        <taxon>Eukaryota</taxon>
        <taxon>Cryptophyceae</taxon>
        <taxon>Cryptomonadales</taxon>
        <taxon>Hemiselmidaceae</taxon>
        <taxon>Hemiselmis</taxon>
    </lineage>
</organism>
<dbReference type="EMBL" id="HBFK01036087">
    <property type="protein sequence ID" value="CAD8755328.1"/>
    <property type="molecule type" value="Transcribed_RNA"/>
</dbReference>
<keyword evidence="2" id="KW-1133">Transmembrane helix</keyword>
<keyword evidence="3" id="KW-0732">Signal</keyword>
<gene>
    <name evidence="4" type="ORF">HAND1043_LOCUS21836</name>
</gene>
<feature type="transmembrane region" description="Helical" evidence="2">
    <location>
        <begin position="128"/>
        <end position="148"/>
    </location>
</feature>
<evidence type="ECO:0000256" key="3">
    <source>
        <dbReference type="SAM" id="SignalP"/>
    </source>
</evidence>
<keyword evidence="2" id="KW-0812">Transmembrane</keyword>
<feature type="transmembrane region" description="Helical" evidence="2">
    <location>
        <begin position="228"/>
        <end position="255"/>
    </location>
</feature>
<feature type="compositionally biased region" description="Polar residues" evidence="1">
    <location>
        <begin position="396"/>
        <end position="406"/>
    </location>
</feature>
<feature type="region of interest" description="Disordered" evidence="1">
    <location>
        <begin position="387"/>
        <end position="406"/>
    </location>
</feature>
<feature type="chain" id="PRO_5030159847" description="Vitamin K epoxide reductase domain-containing protein" evidence="3">
    <location>
        <begin position="20"/>
        <end position="406"/>
    </location>
</feature>
<evidence type="ECO:0008006" key="5">
    <source>
        <dbReference type="Google" id="ProtNLM"/>
    </source>
</evidence>
<protein>
    <recommendedName>
        <fullName evidence="5">Vitamin K epoxide reductase domain-containing protein</fullName>
    </recommendedName>
</protein>
<name>A0A6T8PCL0_HEMAN</name>
<sequence>MKRILSLALVAVLLAAAAAQTPAPGGAAEGTGCPFTLSLPWTYANDTVVDLSEKVEVEGEDNPLAVTTVCTCPVVAEPPTVCTCEGPKSDDCDSYAEILSGFFLFAEKFMGVFMHIGEFAAKYHIEHVAFWAILGSIFTWIGMIIILYSEIKAVIITRERDERDKLVEGGYLAKNSSCQDLFDREEGSLAPRPYLTIGGGILFWVGMLCQFVPFCHILGLIFPGLVFFHGLCIVFVVVGTLVLAASTFLFVIGLCWSCTRPWAASVLIVVALLGDVMIFGGLISIAIWIVLAGAAFWAYFSYAPNYYEENKVPQPDWLQSLGNWYKVGTSVDEWKEASTKGYESAVAESRDFVKTIPYGKESLSAADAATDLAKKAADEAQAAAQKAADEAKAMASKTTGQDSGSV</sequence>
<evidence type="ECO:0000313" key="4">
    <source>
        <dbReference type="EMBL" id="CAD8755328.1"/>
    </source>
</evidence>
<keyword evidence="2" id="KW-0472">Membrane</keyword>
<reference evidence="4" key="1">
    <citation type="submission" date="2021-01" db="EMBL/GenBank/DDBJ databases">
        <authorList>
            <person name="Corre E."/>
            <person name="Pelletier E."/>
            <person name="Niang G."/>
            <person name="Scheremetjew M."/>
            <person name="Finn R."/>
            <person name="Kale V."/>
            <person name="Holt S."/>
            <person name="Cochrane G."/>
            <person name="Meng A."/>
            <person name="Brown T."/>
            <person name="Cohen L."/>
        </authorList>
    </citation>
    <scope>NUCLEOTIDE SEQUENCE</scope>
    <source>
        <strain evidence="4">CCMP441</strain>
    </source>
</reference>
<feature type="signal peptide" evidence="3">
    <location>
        <begin position="1"/>
        <end position="19"/>
    </location>
</feature>
<evidence type="ECO:0000256" key="2">
    <source>
        <dbReference type="SAM" id="Phobius"/>
    </source>
</evidence>
<dbReference type="AlphaFoldDB" id="A0A6T8PCL0"/>
<proteinExistence type="predicted"/>
<accession>A0A6T8PCL0</accession>
<evidence type="ECO:0000256" key="1">
    <source>
        <dbReference type="SAM" id="MobiDB-lite"/>
    </source>
</evidence>
<feature type="transmembrane region" description="Helical" evidence="2">
    <location>
        <begin position="201"/>
        <end position="222"/>
    </location>
</feature>
<feature type="transmembrane region" description="Helical" evidence="2">
    <location>
        <begin position="267"/>
        <end position="300"/>
    </location>
</feature>